<dbReference type="RefSeq" id="WP_257006649.1">
    <property type="nucleotide sequence ID" value="NZ_CP144921.1"/>
</dbReference>
<evidence type="ECO:0000313" key="3">
    <source>
        <dbReference type="Proteomes" id="UP001341136"/>
    </source>
</evidence>
<organism evidence="2 3">
    <name type="scientific">Shouchella rhizosphaerae</name>
    <dbReference type="NCBI Taxonomy" id="866786"/>
    <lineage>
        <taxon>Bacteria</taxon>
        <taxon>Bacillati</taxon>
        <taxon>Bacillota</taxon>
        <taxon>Bacilli</taxon>
        <taxon>Bacillales</taxon>
        <taxon>Bacillaceae</taxon>
        <taxon>Shouchella</taxon>
    </lineage>
</organism>
<keyword evidence="3" id="KW-1185">Reference proteome</keyword>
<dbReference type="EMBL" id="CP144921">
    <property type="protein sequence ID" value="WWA31887.1"/>
    <property type="molecule type" value="Genomic_DNA"/>
</dbReference>
<reference evidence="2 3" key="1">
    <citation type="submission" date="2024-01" db="EMBL/GenBank/DDBJ databases">
        <title>Culturomics analysis of mouse respiratory tract.</title>
        <authorList>
            <person name="Phillips A.M."/>
            <person name="Collette N.M."/>
            <person name="Mageeney C.M."/>
            <person name="Sinha A."/>
            <person name="Hern K.E."/>
            <person name="Arkin A.P."/>
            <person name="Williams K.P."/>
            <person name="Branda S."/>
        </authorList>
    </citation>
    <scope>NUCLEOTIDE SEQUENCE [LARGE SCALE GENOMIC DNA]</scope>
    <source>
        <strain evidence="2 3">CP20</strain>
    </source>
</reference>
<gene>
    <name evidence="2" type="ORF">V5G21_08760</name>
</gene>
<dbReference type="Proteomes" id="UP001341136">
    <property type="component" value="Chromosome"/>
</dbReference>
<name>A0ABZ2CYG6_9BACI</name>
<accession>A0ABZ2CYG6</accession>
<feature type="transmembrane region" description="Helical" evidence="1">
    <location>
        <begin position="16"/>
        <end position="43"/>
    </location>
</feature>
<proteinExistence type="predicted"/>
<sequence>MQTNKQRASLKTGQKIVYFFVLPIVALAVVLGILGAVTFNLFLF</sequence>
<evidence type="ECO:0000256" key="1">
    <source>
        <dbReference type="SAM" id="Phobius"/>
    </source>
</evidence>
<protein>
    <submittedName>
        <fullName evidence="2">Uncharacterized protein</fullName>
    </submittedName>
</protein>
<keyword evidence="1" id="KW-0812">Transmembrane</keyword>
<keyword evidence="1" id="KW-1133">Transmembrane helix</keyword>
<keyword evidence="1" id="KW-0472">Membrane</keyword>
<evidence type="ECO:0000313" key="2">
    <source>
        <dbReference type="EMBL" id="WWA31887.1"/>
    </source>
</evidence>